<comment type="caution">
    <text evidence="2">The sequence shown here is derived from an EMBL/GenBank/DDBJ whole genome shotgun (WGS) entry which is preliminary data.</text>
</comment>
<feature type="domain" description="Helix-turn-helix" evidence="1">
    <location>
        <begin position="4"/>
        <end position="55"/>
    </location>
</feature>
<dbReference type="EMBL" id="JBHLUB010000003">
    <property type="protein sequence ID" value="MFC0581326.1"/>
    <property type="molecule type" value="Genomic_DNA"/>
</dbReference>
<dbReference type="Proteomes" id="UP001589862">
    <property type="component" value="Unassembled WGS sequence"/>
</dbReference>
<dbReference type="InterPro" id="IPR041657">
    <property type="entry name" value="HTH_17"/>
</dbReference>
<sequence>MPRFYTLADIAEQLQISSHQAYALVRSGELEAFQIGGRGQWRVEESRFLDFIERKHQEQAQLLAQEHQQTEL</sequence>
<dbReference type="Pfam" id="PF12728">
    <property type="entry name" value="HTH_17"/>
    <property type="match status" value="1"/>
</dbReference>
<gene>
    <name evidence="2" type="ORF">ACFFFR_02830</name>
</gene>
<proteinExistence type="predicted"/>
<reference evidence="2 3" key="1">
    <citation type="submission" date="2024-09" db="EMBL/GenBank/DDBJ databases">
        <authorList>
            <person name="Sun Q."/>
            <person name="Mori K."/>
        </authorList>
    </citation>
    <scope>NUCLEOTIDE SEQUENCE [LARGE SCALE GENOMIC DNA]</scope>
    <source>
        <strain evidence="2 3">NCAIM B.02604</strain>
    </source>
</reference>
<evidence type="ECO:0000313" key="2">
    <source>
        <dbReference type="EMBL" id="MFC0581326.1"/>
    </source>
</evidence>
<evidence type="ECO:0000259" key="1">
    <source>
        <dbReference type="Pfam" id="PF12728"/>
    </source>
</evidence>
<accession>A0ABV6P872</accession>
<keyword evidence="3" id="KW-1185">Reference proteome</keyword>
<protein>
    <submittedName>
        <fullName evidence="2">Helix-turn-helix domain-containing protein</fullName>
    </submittedName>
</protein>
<organism evidence="2 3">
    <name type="scientific">Micrococcoides hystricis</name>
    <dbReference type="NCBI Taxonomy" id="1572761"/>
    <lineage>
        <taxon>Bacteria</taxon>
        <taxon>Bacillati</taxon>
        <taxon>Actinomycetota</taxon>
        <taxon>Actinomycetes</taxon>
        <taxon>Micrococcales</taxon>
        <taxon>Micrococcaceae</taxon>
        <taxon>Micrococcoides</taxon>
    </lineage>
</organism>
<evidence type="ECO:0000313" key="3">
    <source>
        <dbReference type="Proteomes" id="UP001589862"/>
    </source>
</evidence>
<name>A0ABV6P872_9MICC</name>
<dbReference type="RefSeq" id="WP_377458014.1">
    <property type="nucleotide sequence ID" value="NZ_JBHLUB010000003.1"/>
</dbReference>